<keyword evidence="7 8" id="KW-0924">Ammonia transport</keyword>
<feature type="transmembrane region" description="Helical" evidence="8">
    <location>
        <begin position="343"/>
        <end position="367"/>
    </location>
</feature>
<keyword evidence="5 8" id="KW-1133">Transmembrane helix</keyword>
<dbReference type="GO" id="GO:0097272">
    <property type="term" value="P:ammonium homeostasis"/>
    <property type="evidence" value="ECO:0007669"/>
    <property type="project" value="TreeGrafter"/>
</dbReference>
<dbReference type="Pfam" id="PF00909">
    <property type="entry name" value="Ammonium_transp"/>
    <property type="match status" value="1"/>
</dbReference>
<gene>
    <name evidence="10" type="ORF">RJT34_23274</name>
</gene>
<feature type="transmembrane region" description="Helical" evidence="8">
    <location>
        <begin position="388"/>
        <end position="406"/>
    </location>
</feature>
<keyword evidence="11" id="KW-1185">Reference proteome</keyword>
<feature type="transmembrane region" description="Helical" evidence="8">
    <location>
        <begin position="485"/>
        <end position="505"/>
    </location>
</feature>
<keyword evidence="3 8" id="KW-0813">Transport</keyword>
<evidence type="ECO:0000256" key="7">
    <source>
        <dbReference type="ARBA" id="ARBA00023177"/>
    </source>
</evidence>
<evidence type="ECO:0000256" key="2">
    <source>
        <dbReference type="ARBA" id="ARBA00005887"/>
    </source>
</evidence>
<sequence length="648" mass="68743">MKIEEIRACVVSLISASVNGVGIVSGLDSVGDVEVGVAAEDRGVENEFPAGVVSFERFQEGTVNDDDSVDAAITPVREDLIAGDGDSAEALDGEFLECGVVIEHDVHSFRSESARSAWELLRSSSGLSLLTHSIVSCFYFLINMASLSCSPKDLAPLIAASANGTAAANYLCSQLDAISNKLTATTFAVDNTYLLFSAYLVFAMQLGFAMLCAGSVRAKNTMNIMLTNVLDAAAGGLSYYLFGFAFAFGAPSNGFIGRHFFGLRDYPSPSGDYSFFLYQWAFAIAAAGITSGSIAERTQFVAYLIYSSFLTGFVYPIVSHWFWSSDGWASATRTDGNLLFSSGVIDFAGSGVVHMVGGIAGLWGAFIEGPRIGRFDRTGRSVALRGHSASLVVLGSFLLWFGWYGFNPGSFFTIAKAYGSGGYYGQWSAIGRTAVTTTLAGCTAALTTLFSKRLLVGHWNVIDVCNGLLGGFAAITSGCAVVEPWAAIVCGFVAAWVLIGLNVVAARVEYDDPLEAAQLHGGCGAWGVLFTGLFAKGEYVREIYGAGRPYGVLMGGGGRLLAAQVMQILVICGWVTVTMGPLFYGLHKMNLLRISRDDETAGMDMTRHGGFAYAYHDDDDGSSKGVGFLMRKIEPASATPSPTTTPQV</sequence>
<comment type="similarity">
    <text evidence="2 8">Belongs to the ammonia transporter channel (TC 1.A.11.2) family.</text>
</comment>
<feature type="transmembrane region" description="Helical" evidence="8">
    <location>
        <begin position="120"/>
        <end position="142"/>
    </location>
</feature>
<evidence type="ECO:0000256" key="1">
    <source>
        <dbReference type="ARBA" id="ARBA00004141"/>
    </source>
</evidence>
<dbReference type="Gene3D" id="1.10.3430.10">
    <property type="entry name" value="Ammonium transporter AmtB like domains"/>
    <property type="match status" value="1"/>
</dbReference>
<feature type="domain" description="Ammonium transporter AmtB-like" evidence="9">
    <location>
        <begin position="193"/>
        <end position="613"/>
    </location>
</feature>
<reference evidence="10 11" key="1">
    <citation type="submission" date="2024-01" db="EMBL/GenBank/DDBJ databases">
        <title>The genomes of 5 underutilized Papilionoideae crops provide insights into root nodulation and disease resistance.</title>
        <authorList>
            <person name="Yuan L."/>
        </authorList>
    </citation>
    <scope>NUCLEOTIDE SEQUENCE [LARGE SCALE GENOMIC DNA]</scope>
    <source>
        <strain evidence="10">LY-2023</strain>
        <tissue evidence="10">Leaf</tissue>
    </source>
</reference>
<evidence type="ECO:0000313" key="10">
    <source>
        <dbReference type="EMBL" id="KAK7278248.1"/>
    </source>
</evidence>
<dbReference type="GO" id="GO:0005886">
    <property type="term" value="C:plasma membrane"/>
    <property type="evidence" value="ECO:0007669"/>
    <property type="project" value="UniProtKB-SubCell"/>
</dbReference>
<dbReference type="PANTHER" id="PTHR11730:SF6">
    <property type="entry name" value="AMMONIUM TRANSPORTER"/>
    <property type="match status" value="1"/>
</dbReference>
<keyword evidence="4 8" id="KW-0812">Transmembrane</keyword>
<organism evidence="10 11">
    <name type="scientific">Clitoria ternatea</name>
    <name type="common">Butterfly pea</name>
    <dbReference type="NCBI Taxonomy" id="43366"/>
    <lineage>
        <taxon>Eukaryota</taxon>
        <taxon>Viridiplantae</taxon>
        <taxon>Streptophyta</taxon>
        <taxon>Embryophyta</taxon>
        <taxon>Tracheophyta</taxon>
        <taxon>Spermatophyta</taxon>
        <taxon>Magnoliopsida</taxon>
        <taxon>eudicotyledons</taxon>
        <taxon>Gunneridae</taxon>
        <taxon>Pentapetalae</taxon>
        <taxon>rosids</taxon>
        <taxon>fabids</taxon>
        <taxon>Fabales</taxon>
        <taxon>Fabaceae</taxon>
        <taxon>Papilionoideae</taxon>
        <taxon>50 kb inversion clade</taxon>
        <taxon>NPAAA clade</taxon>
        <taxon>indigoferoid/millettioid clade</taxon>
        <taxon>Phaseoleae</taxon>
        <taxon>Clitoria</taxon>
    </lineage>
</organism>
<evidence type="ECO:0000256" key="5">
    <source>
        <dbReference type="ARBA" id="ARBA00022989"/>
    </source>
</evidence>
<dbReference type="FunFam" id="1.10.3430.10:FF:000006">
    <property type="entry name" value="Ammonium transporter"/>
    <property type="match status" value="1"/>
</dbReference>
<dbReference type="InterPro" id="IPR029020">
    <property type="entry name" value="Ammonium/urea_transptr"/>
</dbReference>
<dbReference type="PANTHER" id="PTHR11730">
    <property type="entry name" value="AMMONIUM TRANSPORTER"/>
    <property type="match status" value="1"/>
</dbReference>
<proteinExistence type="inferred from homology"/>
<comment type="subcellular location">
    <subcellularLocation>
        <location evidence="8">Cell membrane</location>
        <topology evidence="8">Multi-pass membrane protein</topology>
    </subcellularLocation>
    <subcellularLocation>
        <location evidence="1">Membrane</location>
        <topology evidence="1">Multi-pass membrane protein</topology>
    </subcellularLocation>
</comment>
<evidence type="ECO:0000259" key="9">
    <source>
        <dbReference type="Pfam" id="PF00909"/>
    </source>
</evidence>
<feature type="transmembrane region" description="Helical" evidence="8">
    <location>
        <begin position="237"/>
        <end position="256"/>
    </location>
</feature>
<feature type="transmembrane region" description="Helical" evidence="8">
    <location>
        <begin position="193"/>
        <end position="216"/>
    </location>
</feature>
<dbReference type="NCBIfam" id="TIGR00836">
    <property type="entry name" value="amt"/>
    <property type="match status" value="1"/>
</dbReference>
<dbReference type="AlphaFoldDB" id="A0AAN9FSH4"/>
<dbReference type="InterPro" id="IPR024041">
    <property type="entry name" value="NH4_transpt_AmtB-like_dom"/>
</dbReference>
<evidence type="ECO:0000313" key="11">
    <source>
        <dbReference type="Proteomes" id="UP001359559"/>
    </source>
</evidence>
<feature type="transmembrane region" description="Helical" evidence="8">
    <location>
        <begin position="561"/>
        <end position="586"/>
    </location>
</feature>
<evidence type="ECO:0000256" key="3">
    <source>
        <dbReference type="ARBA" id="ARBA00022448"/>
    </source>
</evidence>
<protein>
    <recommendedName>
        <fullName evidence="8">Ammonium transporter</fullName>
    </recommendedName>
</protein>
<evidence type="ECO:0000256" key="6">
    <source>
        <dbReference type="ARBA" id="ARBA00023136"/>
    </source>
</evidence>
<dbReference type="EMBL" id="JAYKXN010000006">
    <property type="protein sequence ID" value="KAK7278248.1"/>
    <property type="molecule type" value="Genomic_DNA"/>
</dbReference>
<dbReference type="Proteomes" id="UP001359559">
    <property type="component" value="Unassembled WGS sequence"/>
</dbReference>
<comment type="caution">
    <text evidence="10">The sequence shown here is derived from an EMBL/GenBank/DDBJ whole genome shotgun (WGS) entry which is preliminary data.</text>
</comment>
<name>A0AAN9FSH4_CLITE</name>
<dbReference type="PROSITE" id="PS01219">
    <property type="entry name" value="AMMONIUM_TRANSP"/>
    <property type="match status" value="1"/>
</dbReference>
<evidence type="ECO:0000256" key="4">
    <source>
        <dbReference type="ARBA" id="ARBA00022692"/>
    </source>
</evidence>
<keyword evidence="6 8" id="KW-0472">Membrane</keyword>
<feature type="transmembrane region" description="Helical" evidence="8">
    <location>
        <begin position="301"/>
        <end position="323"/>
    </location>
</feature>
<dbReference type="InterPro" id="IPR001905">
    <property type="entry name" value="Ammonium_transpt"/>
</dbReference>
<feature type="transmembrane region" description="Helical" evidence="8">
    <location>
        <begin position="276"/>
        <end position="294"/>
    </location>
</feature>
<evidence type="ECO:0000256" key="8">
    <source>
        <dbReference type="RuleBase" id="RU362002"/>
    </source>
</evidence>
<accession>A0AAN9FSH4</accession>
<dbReference type="SUPFAM" id="SSF111352">
    <property type="entry name" value="Ammonium transporter"/>
    <property type="match status" value="1"/>
</dbReference>
<dbReference type="GO" id="GO:0008519">
    <property type="term" value="F:ammonium channel activity"/>
    <property type="evidence" value="ECO:0007669"/>
    <property type="project" value="InterPro"/>
</dbReference>
<feature type="transmembrane region" description="Helical" evidence="8">
    <location>
        <begin position="517"/>
        <end position="535"/>
    </location>
</feature>
<dbReference type="InterPro" id="IPR018047">
    <property type="entry name" value="Ammonium_transpt_CS"/>
</dbReference>